<dbReference type="SUPFAM" id="SSF56112">
    <property type="entry name" value="Protein kinase-like (PK-like)"/>
    <property type="match status" value="1"/>
</dbReference>
<dbReference type="CDD" id="cd05171">
    <property type="entry name" value="PIKKc_ATM"/>
    <property type="match status" value="1"/>
</dbReference>
<keyword evidence="6" id="KW-0227">DNA damage</keyword>
<keyword evidence="3" id="KW-0723">Serine/threonine-protein kinase</keyword>
<gene>
    <name evidence="16" type="ORF">EEDITHA_LOCUS18997</name>
</gene>
<dbReference type="PROSITE" id="PS00916">
    <property type="entry name" value="PI3_4_KINASE_2"/>
    <property type="match status" value="1"/>
</dbReference>
<evidence type="ECO:0000259" key="14">
    <source>
        <dbReference type="PROSITE" id="PS50290"/>
    </source>
</evidence>
<dbReference type="Gene3D" id="1.10.1070.11">
    <property type="entry name" value="Phosphatidylinositol 3-/4-kinase, catalytic domain"/>
    <property type="match status" value="1"/>
</dbReference>
<dbReference type="Proteomes" id="UP001153954">
    <property type="component" value="Unassembled WGS sequence"/>
</dbReference>
<evidence type="ECO:0000256" key="4">
    <source>
        <dbReference type="ARBA" id="ARBA00022679"/>
    </source>
</evidence>
<evidence type="ECO:0000256" key="7">
    <source>
        <dbReference type="ARBA" id="ARBA00022777"/>
    </source>
</evidence>
<evidence type="ECO:0000256" key="8">
    <source>
        <dbReference type="ARBA" id="ARBA00022840"/>
    </source>
</evidence>
<dbReference type="GO" id="GO:0004674">
    <property type="term" value="F:protein serine/threonine kinase activity"/>
    <property type="evidence" value="ECO:0007669"/>
    <property type="project" value="UniProtKB-KW"/>
</dbReference>
<sequence>MGSHIREICVTFIKGFENTIISFAYCVPPSKDLKPQEVPRTQAITKLRDLSDIPIPTDTIPIRKNCDYSRLNSIVSFDNVFELVGGINYPKKISCLSSDGKKRILLIKGKDDLRQDAVMQQVFSIVNTLLEKNPITKRNKLLIRTYKVVPMSRRSGVLQWCEGTIPLGAYLVTAHTKYRPQDMSPSVARTKLKDCHEQRKSNKYKLNVFKEILKVFKPVFHYFFTEHYLDPVTWYERRLAYTRSVATSSMVGYIMGLGDRHVQNILIDKTTAELIHIDFGIAFDQGKTLPTPETVPFRLTQDIVAGFGSSGVEGTFRRCCERTLQLLRDNQETLLTILEVLLCDPLYLWIIPTTPNTKNSSSQGGGAGGAGDAGAGLAARALLAVSSKLSGADGGAAGAAGVSVPGHVARLLHCAADPANLALLFPGWQPYL</sequence>
<keyword evidence="4" id="KW-0808">Transferase</keyword>
<organism evidence="16 17">
    <name type="scientific">Euphydryas editha</name>
    <name type="common">Edith's checkerspot</name>
    <dbReference type="NCBI Taxonomy" id="104508"/>
    <lineage>
        <taxon>Eukaryota</taxon>
        <taxon>Metazoa</taxon>
        <taxon>Ecdysozoa</taxon>
        <taxon>Arthropoda</taxon>
        <taxon>Hexapoda</taxon>
        <taxon>Insecta</taxon>
        <taxon>Pterygota</taxon>
        <taxon>Neoptera</taxon>
        <taxon>Endopterygota</taxon>
        <taxon>Lepidoptera</taxon>
        <taxon>Glossata</taxon>
        <taxon>Ditrysia</taxon>
        <taxon>Papilionoidea</taxon>
        <taxon>Nymphalidae</taxon>
        <taxon>Nymphalinae</taxon>
        <taxon>Euphydryas</taxon>
    </lineage>
</organism>
<evidence type="ECO:0000256" key="12">
    <source>
        <dbReference type="ARBA" id="ARBA00048679"/>
    </source>
</evidence>
<dbReference type="InterPro" id="IPR018936">
    <property type="entry name" value="PI3/4_kinase_CS"/>
</dbReference>
<evidence type="ECO:0000259" key="15">
    <source>
        <dbReference type="PROSITE" id="PS51190"/>
    </source>
</evidence>
<proteinExistence type="predicted"/>
<dbReference type="GO" id="GO:0005524">
    <property type="term" value="F:ATP binding"/>
    <property type="evidence" value="ECO:0007669"/>
    <property type="project" value="UniProtKB-KW"/>
</dbReference>
<keyword evidence="9" id="KW-0539">Nucleus</keyword>
<feature type="domain" description="FATC" evidence="15">
    <location>
        <begin position="400"/>
        <end position="432"/>
    </location>
</feature>
<evidence type="ECO:0000256" key="3">
    <source>
        <dbReference type="ARBA" id="ARBA00022527"/>
    </source>
</evidence>
<dbReference type="EMBL" id="CAKOGL010000027">
    <property type="protein sequence ID" value="CAH2104651.1"/>
    <property type="molecule type" value="Genomic_DNA"/>
</dbReference>
<dbReference type="GO" id="GO:0005634">
    <property type="term" value="C:nucleus"/>
    <property type="evidence" value="ECO:0007669"/>
    <property type="project" value="UniProtKB-SubCell"/>
</dbReference>
<evidence type="ECO:0000256" key="5">
    <source>
        <dbReference type="ARBA" id="ARBA00022741"/>
    </source>
</evidence>
<evidence type="ECO:0000256" key="6">
    <source>
        <dbReference type="ARBA" id="ARBA00022763"/>
    </source>
</evidence>
<keyword evidence="10" id="KW-0131">Cell cycle</keyword>
<dbReference type="PROSITE" id="PS50290">
    <property type="entry name" value="PI3_4_KINASE_3"/>
    <property type="match status" value="1"/>
</dbReference>
<dbReference type="PANTHER" id="PTHR37079">
    <property type="entry name" value="SERINE/THREONINE-PROTEIN KINASE ATM"/>
    <property type="match status" value="1"/>
</dbReference>
<dbReference type="PANTHER" id="PTHR37079:SF4">
    <property type="entry name" value="SERINE_THREONINE-PROTEIN KINASE ATM"/>
    <property type="match status" value="1"/>
</dbReference>
<comment type="subcellular location">
    <subcellularLocation>
        <location evidence="1">Nucleus</location>
    </subcellularLocation>
</comment>
<keyword evidence="17" id="KW-1185">Reference proteome</keyword>
<dbReference type="InterPro" id="IPR038980">
    <property type="entry name" value="ATM_plant"/>
</dbReference>
<dbReference type="InterPro" id="IPR036940">
    <property type="entry name" value="PI3/4_kinase_cat_sf"/>
</dbReference>
<keyword evidence="5" id="KW-0547">Nucleotide-binding</keyword>
<comment type="catalytic activity">
    <reaction evidence="11">
        <text>L-threonyl-[protein] + ATP = O-phospho-L-threonyl-[protein] + ADP + H(+)</text>
        <dbReference type="Rhea" id="RHEA:46608"/>
        <dbReference type="Rhea" id="RHEA-COMP:11060"/>
        <dbReference type="Rhea" id="RHEA-COMP:11605"/>
        <dbReference type="ChEBI" id="CHEBI:15378"/>
        <dbReference type="ChEBI" id="CHEBI:30013"/>
        <dbReference type="ChEBI" id="CHEBI:30616"/>
        <dbReference type="ChEBI" id="CHEBI:61977"/>
        <dbReference type="ChEBI" id="CHEBI:456216"/>
        <dbReference type="EC" id="2.7.11.1"/>
    </reaction>
</comment>
<dbReference type="SMART" id="SM00146">
    <property type="entry name" value="PI3Kc"/>
    <property type="match status" value="1"/>
</dbReference>
<dbReference type="PROSITE" id="PS00915">
    <property type="entry name" value="PI3_4_KINASE_1"/>
    <property type="match status" value="1"/>
</dbReference>
<protein>
    <recommendedName>
        <fullName evidence="13">Serine/threonine-protein kinase ATM</fullName>
        <ecNumber evidence="2">2.7.11.1</ecNumber>
    </recommendedName>
</protein>
<accession>A0AAU9V046</accession>
<dbReference type="AlphaFoldDB" id="A0AAU9V046"/>
<dbReference type="Pfam" id="PF02260">
    <property type="entry name" value="FATC"/>
    <property type="match status" value="1"/>
</dbReference>
<evidence type="ECO:0000256" key="10">
    <source>
        <dbReference type="ARBA" id="ARBA00023306"/>
    </source>
</evidence>
<dbReference type="FunFam" id="3.30.1010.10:FF:000023">
    <property type="entry name" value="Serine/threonine-protein kinase ATM"/>
    <property type="match status" value="1"/>
</dbReference>
<evidence type="ECO:0000256" key="2">
    <source>
        <dbReference type="ARBA" id="ARBA00012513"/>
    </source>
</evidence>
<evidence type="ECO:0000256" key="9">
    <source>
        <dbReference type="ARBA" id="ARBA00023242"/>
    </source>
</evidence>
<name>A0AAU9V046_EUPED</name>
<comment type="catalytic activity">
    <reaction evidence="12">
        <text>L-seryl-[protein] + ATP = O-phospho-L-seryl-[protein] + ADP + H(+)</text>
        <dbReference type="Rhea" id="RHEA:17989"/>
        <dbReference type="Rhea" id="RHEA-COMP:9863"/>
        <dbReference type="Rhea" id="RHEA-COMP:11604"/>
        <dbReference type="ChEBI" id="CHEBI:15378"/>
        <dbReference type="ChEBI" id="CHEBI:29999"/>
        <dbReference type="ChEBI" id="CHEBI:30616"/>
        <dbReference type="ChEBI" id="CHEBI:83421"/>
        <dbReference type="ChEBI" id="CHEBI:456216"/>
        <dbReference type="EC" id="2.7.11.1"/>
    </reaction>
</comment>
<evidence type="ECO:0000256" key="13">
    <source>
        <dbReference type="ARBA" id="ARBA00073111"/>
    </source>
</evidence>
<dbReference type="Pfam" id="PF00454">
    <property type="entry name" value="PI3_PI4_kinase"/>
    <property type="match status" value="1"/>
</dbReference>
<evidence type="ECO:0000313" key="16">
    <source>
        <dbReference type="EMBL" id="CAH2104651.1"/>
    </source>
</evidence>
<feature type="domain" description="PI3K/PI4K catalytic" evidence="14">
    <location>
        <begin position="77"/>
        <end position="393"/>
    </location>
</feature>
<dbReference type="InterPro" id="IPR003152">
    <property type="entry name" value="FATC_dom"/>
</dbReference>
<dbReference type="InterPro" id="IPR000403">
    <property type="entry name" value="PI3/4_kinase_cat_dom"/>
</dbReference>
<keyword evidence="8" id="KW-0067">ATP-binding</keyword>
<dbReference type="PROSITE" id="PS51190">
    <property type="entry name" value="FATC"/>
    <property type="match status" value="1"/>
</dbReference>
<dbReference type="InterPro" id="IPR044107">
    <property type="entry name" value="PIKKc_ATM"/>
</dbReference>
<dbReference type="Gene3D" id="3.30.1010.10">
    <property type="entry name" value="Phosphatidylinositol 3-kinase Catalytic Subunit, Chain A, domain 4"/>
    <property type="match status" value="1"/>
</dbReference>
<evidence type="ECO:0000256" key="11">
    <source>
        <dbReference type="ARBA" id="ARBA00047899"/>
    </source>
</evidence>
<keyword evidence="7" id="KW-0418">Kinase</keyword>
<evidence type="ECO:0000313" key="17">
    <source>
        <dbReference type="Proteomes" id="UP001153954"/>
    </source>
</evidence>
<comment type="caution">
    <text evidence="16">The sequence shown here is derived from an EMBL/GenBank/DDBJ whole genome shotgun (WGS) entry which is preliminary data.</text>
</comment>
<reference evidence="16" key="1">
    <citation type="submission" date="2022-03" db="EMBL/GenBank/DDBJ databases">
        <authorList>
            <person name="Tunstrom K."/>
        </authorList>
    </citation>
    <scope>NUCLEOTIDE SEQUENCE</scope>
</reference>
<dbReference type="EC" id="2.7.11.1" evidence="2"/>
<dbReference type="SMART" id="SM01343">
    <property type="entry name" value="FATC"/>
    <property type="match status" value="1"/>
</dbReference>
<dbReference type="GO" id="GO:0006281">
    <property type="term" value="P:DNA repair"/>
    <property type="evidence" value="ECO:0007669"/>
    <property type="project" value="InterPro"/>
</dbReference>
<evidence type="ECO:0000256" key="1">
    <source>
        <dbReference type="ARBA" id="ARBA00004123"/>
    </source>
</evidence>
<dbReference type="InterPro" id="IPR011009">
    <property type="entry name" value="Kinase-like_dom_sf"/>
</dbReference>